<dbReference type="GO" id="GO:0010181">
    <property type="term" value="F:FMN binding"/>
    <property type="evidence" value="ECO:0007669"/>
    <property type="project" value="InterPro"/>
</dbReference>
<dbReference type="Proteomes" id="UP000515743">
    <property type="component" value="Chromosome"/>
</dbReference>
<dbReference type="SUPFAM" id="SSF50475">
    <property type="entry name" value="FMN-binding split barrel"/>
    <property type="match status" value="1"/>
</dbReference>
<feature type="domain" description="Flavin reductase like" evidence="3">
    <location>
        <begin position="18"/>
        <end position="161"/>
    </location>
</feature>
<dbReference type="EMBL" id="CP059404">
    <property type="protein sequence ID" value="QNE88923.1"/>
    <property type="molecule type" value="Genomic_DNA"/>
</dbReference>
<organism evidence="4 5">
    <name type="scientific">Corynebacterium incognita</name>
    <dbReference type="NCBI Taxonomy" id="2754725"/>
    <lineage>
        <taxon>Bacteria</taxon>
        <taxon>Bacillati</taxon>
        <taxon>Actinomycetota</taxon>
        <taxon>Actinomycetes</taxon>
        <taxon>Mycobacteriales</taxon>
        <taxon>Corynebacteriaceae</taxon>
        <taxon>Corynebacterium</taxon>
    </lineage>
</organism>
<dbReference type="SMART" id="SM00903">
    <property type="entry name" value="Flavin_Reduct"/>
    <property type="match status" value="1"/>
</dbReference>
<dbReference type="PANTHER" id="PTHR30466">
    <property type="entry name" value="FLAVIN REDUCTASE"/>
    <property type="match status" value="1"/>
</dbReference>
<name>A0A7G7CMV7_9CORY</name>
<keyword evidence="2" id="KW-0560">Oxidoreductase</keyword>
<dbReference type="InterPro" id="IPR012349">
    <property type="entry name" value="Split_barrel_FMN-bd"/>
</dbReference>
<evidence type="ECO:0000256" key="2">
    <source>
        <dbReference type="ARBA" id="ARBA00023002"/>
    </source>
</evidence>
<dbReference type="KEGG" id="cik:H0194_07505"/>
<dbReference type="Gene3D" id="2.30.110.10">
    <property type="entry name" value="Electron Transport, Fmn-binding Protein, Chain A"/>
    <property type="match status" value="1"/>
</dbReference>
<comment type="similarity">
    <text evidence="1">Belongs to the non-flavoprotein flavin reductase family.</text>
</comment>
<proteinExistence type="inferred from homology"/>
<dbReference type="PANTHER" id="PTHR30466:SF11">
    <property type="entry name" value="FLAVIN-DEPENDENT MONOOXYGENASE, REDUCTASE SUBUNIT HSAB"/>
    <property type="match status" value="1"/>
</dbReference>
<evidence type="ECO:0000259" key="3">
    <source>
        <dbReference type="SMART" id="SM00903"/>
    </source>
</evidence>
<protein>
    <submittedName>
        <fullName evidence="4">Flavin reductase family protein</fullName>
    </submittedName>
</protein>
<dbReference type="InterPro" id="IPR050268">
    <property type="entry name" value="NADH-dep_flavin_reductase"/>
</dbReference>
<accession>A0A7G7CMV7</accession>
<reference evidence="4 5" key="1">
    <citation type="submission" date="2020-07" db="EMBL/GenBank/DDBJ databases">
        <title>Complete genome and description of Corynebacterium incognita strain Marseille-Q3630 sp. nov.</title>
        <authorList>
            <person name="Boxberger M."/>
        </authorList>
    </citation>
    <scope>NUCLEOTIDE SEQUENCE [LARGE SCALE GENOMIC DNA]</scope>
    <source>
        <strain evidence="4 5">Marseille-Q3630</strain>
    </source>
</reference>
<evidence type="ECO:0000313" key="4">
    <source>
        <dbReference type="EMBL" id="QNE88923.1"/>
    </source>
</evidence>
<gene>
    <name evidence="4" type="ORF">H0194_07505</name>
</gene>
<dbReference type="InterPro" id="IPR002563">
    <property type="entry name" value="Flavin_Rdtase-like_dom"/>
</dbReference>
<evidence type="ECO:0000313" key="5">
    <source>
        <dbReference type="Proteomes" id="UP000515743"/>
    </source>
</evidence>
<keyword evidence="5" id="KW-1185">Reference proteome</keyword>
<evidence type="ECO:0000256" key="1">
    <source>
        <dbReference type="ARBA" id="ARBA00008898"/>
    </source>
</evidence>
<dbReference type="RefSeq" id="WP_185175310.1">
    <property type="nucleotide sequence ID" value="NZ_CP059404.1"/>
</dbReference>
<dbReference type="Pfam" id="PF01613">
    <property type="entry name" value="Flavin_Reduct"/>
    <property type="match status" value="1"/>
</dbReference>
<dbReference type="GO" id="GO:0042602">
    <property type="term" value="F:riboflavin reductase (NADPH) activity"/>
    <property type="evidence" value="ECO:0007669"/>
    <property type="project" value="TreeGrafter"/>
</dbReference>
<dbReference type="AlphaFoldDB" id="A0A7G7CMV7"/>
<sequence length="164" mass="17664">MNTATTQSLDPRSLRHTFAAVPTGVALTAGTLDDAPVGLLTNSFATISLDPPLVSISFDLSSTSWPRLRTVKKAGISILSEDNEETAALLRRPTAERFDDIDVEGRGGSALFIPGAAAKLEVELEEVIEAGDHHLTLWRVLSHERRPDATPLVFYDSTMAPLAI</sequence>